<dbReference type="InterPro" id="IPR026954">
    <property type="entry name" value="PknH-like_Extracell"/>
</dbReference>
<evidence type="ECO:0000313" key="3">
    <source>
        <dbReference type="EMBL" id="BDY32961.1"/>
    </source>
</evidence>
<sequence length="252" mass="26362">MQTVRGAGLLLAGLMLLTGCTKVVAGTVEPADGLAPRPLSADAIVKVLPTESDLEDVMGEAFRADGTMLTGDVDDMADGLATEADATPHECVGAATSMQRSTYQDADVTAVVNQRWESDESMADVLAAEGGVVALDSTAAANKLFEDFTKQWKECEGQTVTIVSTSVRGGYFTDKVTDVRVDGSVLAATVEFGHTLDQETSPTARAIGVRANCLVEVEVAFYRNATGSGTADPESSAIDVARLMMDKVSDLS</sequence>
<keyword evidence="1" id="KW-0732">Signal</keyword>
<dbReference type="Pfam" id="PF14032">
    <property type="entry name" value="PknH_C"/>
    <property type="match status" value="1"/>
</dbReference>
<feature type="chain" id="PRO_5042547699" description="PknH-like extracellular domain-containing protein" evidence="1">
    <location>
        <begin position="26"/>
        <end position="252"/>
    </location>
</feature>
<name>A0AAI8U2S4_MYCME</name>
<dbReference type="InterPro" id="IPR038232">
    <property type="entry name" value="PknH-like_Extracell_sf"/>
</dbReference>
<feature type="domain" description="PknH-like extracellular" evidence="2">
    <location>
        <begin position="41"/>
        <end position="247"/>
    </location>
</feature>
<protein>
    <recommendedName>
        <fullName evidence="2">PknH-like extracellular domain-containing protein</fullName>
    </recommendedName>
</protein>
<reference evidence="3" key="1">
    <citation type="submission" date="2023-03" db="EMBL/GenBank/DDBJ databases">
        <title>Draft genome sequence of a Mycolicibacterium mageritense strain H4_3_1 isolated from a hybrid biological-inorganic system reactor.</title>
        <authorList>
            <person name="Feng X."/>
            <person name="Kazama D."/>
            <person name="Sato K."/>
            <person name="Kobayashi H."/>
        </authorList>
    </citation>
    <scope>NUCLEOTIDE SEQUENCE</scope>
    <source>
        <strain evidence="3">H4_3_1</strain>
    </source>
</reference>
<dbReference type="RefSeq" id="WP_036442727.1">
    <property type="nucleotide sequence ID" value="NZ_AP022567.1"/>
</dbReference>
<organism evidence="3 4">
    <name type="scientific">Mycolicibacterium mageritense</name>
    <name type="common">Mycobacterium mageritense</name>
    <dbReference type="NCBI Taxonomy" id="53462"/>
    <lineage>
        <taxon>Bacteria</taxon>
        <taxon>Bacillati</taxon>
        <taxon>Actinomycetota</taxon>
        <taxon>Actinomycetes</taxon>
        <taxon>Mycobacteriales</taxon>
        <taxon>Mycobacteriaceae</taxon>
        <taxon>Mycolicibacterium</taxon>
    </lineage>
</organism>
<dbReference type="EMBL" id="AP027452">
    <property type="protein sequence ID" value="BDY32961.1"/>
    <property type="molecule type" value="Genomic_DNA"/>
</dbReference>
<dbReference type="AlphaFoldDB" id="A0AAI8U2S4"/>
<dbReference type="PROSITE" id="PS51257">
    <property type="entry name" value="PROKAR_LIPOPROTEIN"/>
    <property type="match status" value="1"/>
</dbReference>
<gene>
    <name evidence="3" type="ORF">hbim_06933</name>
</gene>
<evidence type="ECO:0000313" key="4">
    <source>
        <dbReference type="Proteomes" id="UP001241092"/>
    </source>
</evidence>
<evidence type="ECO:0000256" key="1">
    <source>
        <dbReference type="SAM" id="SignalP"/>
    </source>
</evidence>
<evidence type="ECO:0000259" key="2">
    <source>
        <dbReference type="Pfam" id="PF14032"/>
    </source>
</evidence>
<accession>A0AAI8U2S4</accession>
<proteinExistence type="predicted"/>
<dbReference type="Proteomes" id="UP001241092">
    <property type="component" value="Chromosome"/>
</dbReference>
<dbReference type="Gene3D" id="3.40.1000.70">
    <property type="entry name" value="PknH-like extracellular domain"/>
    <property type="match status" value="1"/>
</dbReference>
<feature type="signal peptide" evidence="1">
    <location>
        <begin position="1"/>
        <end position="25"/>
    </location>
</feature>